<comment type="caution">
    <text evidence="3">The sequence shown here is derived from an EMBL/GenBank/DDBJ whole genome shotgun (WGS) entry which is preliminary data.</text>
</comment>
<dbReference type="Proteomes" id="UP000003477">
    <property type="component" value="Unassembled WGS sequence"/>
</dbReference>
<dbReference type="AlphaFoldDB" id="G5J503"/>
<organism evidence="3 4">
    <name type="scientific">Crocosphaera watsonii WH 0003</name>
    <dbReference type="NCBI Taxonomy" id="423471"/>
    <lineage>
        <taxon>Bacteria</taxon>
        <taxon>Bacillati</taxon>
        <taxon>Cyanobacteriota</taxon>
        <taxon>Cyanophyceae</taxon>
        <taxon>Oscillatoriophycideae</taxon>
        <taxon>Chroococcales</taxon>
        <taxon>Aphanothecaceae</taxon>
        <taxon>Crocosphaera</taxon>
    </lineage>
</organism>
<keyword evidence="2" id="KW-1133">Transmembrane helix</keyword>
<dbReference type="PATRIC" id="fig|423471.3.peg.2416"/>
<sequence>MSSENPSPLSSNIPDVSLSSTDRISQEDLIILLKDTISKLDVIVNEISNKEIKSLPKQESLNALIDSTEMIAKSLETEEEGTELLTAEMPQENIEDEEIDELENWEDDLTLTEVNDTEILEETNQELPVIENAETKYFQSSPSMSKKISKGKIAGILGLILVVILSTSFFIFKPTLPNLDILNRPPETEQTEIVETPPQLEEPSLPQPLKNVPSSQPKLTPEQSLIAAIQQEVIDLSNQYPNDLIGRIEANFIGSRLIVTVGNQWYDLTKTEQDSLGNNILERSQSLDFRKLDILDNQGNLVARTPVVGEQIIILKRNHSIQ</sequence>
<reference evidence="3 4" key="1">
    <citation type="journal article" date="2011" name="Front. Microbiol.">
        <title>Two Strains of Crocosphaera watsonii with Highly Conserved Genomes are Distinguished by Strain-Specific Features.</title>
        <authorList>
            <person name="Bench S.R."/>
            <person name="Ilikchyan I.N."/>
            <person name="Tripp H.J."/>
            <person name="Zehr J.P."/>
        </authorList>
    </citation>
    <scope>NUCLEOTIDE SEQUENCE [LARGE SCALE GENOMIC DNA]</scope>
    <source>
        <strain evidence="3 4">WH 0003</strain>
    </source>
</reference>
<dbReference type="EMBL" id="AESD01000382">
    <property type="protein sequence ID" value="EHJ12736.1"/>
    <property type="molecule type" value="Genomic_DNA"/>
</dbReference>
<protein>
    <submittedName>
        <fullName evidence="3">Uncharacterized protein</fullName>
    </submittedName>
</protein>
<evidence type="ECO:0000256" key="2">
    <source>
        <dbReference type="SAM" id="Phobius"/>
    </source>
</evidence>
<evidence type="ECO:0000256" key="1">
    <source>
        <dbReference type="SAM" id="MobiDB-lite"/>
    </source>
</evidence>
<dbReference type="RefSeq" id="WP_007310770.1">
    <property type="nucleotide sequence ID" value="NZ_AESD01000382.1"/>
</dbReference>
<feature type="compositionally biased region" description="Low complexity" evidence="1">
    <location>
        <begin position="197"/>
        <end position="209"/>
    </location>
</feature>
<feature type="region of interest" description="Disordered" evidence="1">
    <location>
        <begin position="188"/>
        <end position="217"/>
    </location>
</feature>
<feature type="transmembrane region" description="Helical" evidence="2">
    <location>
        <begin position="153"/>
        <end position="172"/>
    </location>
</feature>
<gene>
    <name evidence="3" type="ORF">CWATWH0003_2568</name>
</gene>
<keyword evidence="2" id="KW-0472">Membrane</keyword>
<keyword evidence="2" id="KW-0812">Transmembrane</keyword>
<proteinExistence type="predicted"/>
<evidence type="ECO:0000313" key="3">
    <source>
        <dbReference type="EMBL" id="EHJ12736.1"/>
    </source>
</evidence>
<name>G5J503_CROWT</name>
<evidence type="ECO:0000313" key="4">
    <source>
        <dbReference type="Proteomes" id="UP000003477"/>
    </source>
</evidence>
<accession>G5J503</accession>
<dbReference type="GeneID" id="88766228"/>